<keyword evidence="3 7" id="KW-0812">Transmembrane</keyword>
<accession>A0A8B9RYB9</accession>
<organism evidence="8 9">
    <name type="scientific">Accipiter nisus</name>
    <name type="common">Eurasian sparrowhawk</name>
    <dbReference type="NCBI Taxonomy" id="211598"/>
    <lineage>
        <taxon>Eukaryota</taxon>
        <taxon>Metazoa</taxon>
        <taxon>Chordata</taxon>
        <taxon>Craniata</taxon>
        <taxon>Vertebrata</taxon>
        <taxon>Euteleostomi</taxon>
        <taxon>Archelosauria</taxon>
        <taxon>Archosauria</taxon>
        <taxon>Dinosauria</taxon>
        <taxon>Saurischia</taxon>
        <taxon>Theropoda</taxon>
        <taxon>Coelurosauria</taxon>
        <taxon>Aves</taxon>
        <taxon>Neognathae</taxon>
        <taxon>Neoaves</taxon>
        <taxon>Telluraves</taxon>
        <taxon>Accipitrimorphae</taxon>
        <taxon>Accipitriformes</taxon>
        <taxon>Accipitridae</taxon>
        <taxon>Accipitrinae</taxon>
        <taxon>Accipiter</taxon>
    </lineage>
</organism>
<sequence length="375" mass="39524">HIPPIAHPEDPSPVGGTGTASVPDAAQEHGYYLQQLFGQYGANGTLPFEGLARLLGSLGLGRVARRAPRCRGHPWEPWGPPPPPAGPAWPEPAGEDAGLGALQHRPPPRRCERGWGGVTPSRSAATCWEPPGTPSCSSSPSGTQEPQPPQCRSPLPPHTPQCLNVTQLLVNFGLDSVSQLTPEQFTLLCPALLYQIDSRVCIQHRPPPLGPAPSCPGRARLTHLAALGWGLLAVTFISLPSALAILLVPLLSRSFFHSLLAFLVALAVGTLCGDALLHLWPHAQGKHEETPAEPGATVLQGLAVLGGIYLLFLVELLLGMLRRSRDATVRATGAVEGAGLPPGPASHPVPLSSPGTLPWRDPWRGHGGLGIVTRR</sequence>
<dbReference type="InterPro" id="IPR003689">
    <property type="entry name" value="ZIP"/>
</dbReference>
<dbReference type="AlphaFoldDB" id="A0A8B9RYB9"/>
<feature type="compositionally biased region" description="Low complexity" evidence="6">
    <location>
        <begin position="134"/>
        <end position="145"/>
    </location>
</feature>
<evidence type="ECO:0000313" key="9">
    <source>
        <dbReference type="Proteomes" id="UP000694541"/>
    </source>
</evidence>
<feature type="compositionally biased region" description="Pro residues" evidence="6">
    <location>
        <begin position="77"/>
        <end position="90"/>
    </location>
</feature>
<dbReference type="GO" id="GO:0030003">
    <property type="term" value="P:intracellular monoatomic cation homeostasis"/>
    <property type="evidence" value="ECO:0007669"/>
    <property type="project" value="TreeGrafter"/>
</dbReference>
<evidence type="ECO:0000256" key="7">
    <source>
        <dbReference type="SAM" id="Phobius"/>
    </source>
</evidence>
<dbReference type="GO" id="GO:0005886">
    <property type="term" value="C:plasma membrane"/>
    <property type="evidence" value="ECO:0007669"/>
    <property type="project" value="TreeGrafter"/>
</dbReference>
<comment type="subcellular location">
    <subcellularLocation>
        <location evidence="1">Membrane</location>
        <topology evidence="1">Multi-pass membrane protein</topology>
    </subcellularLocation>
</comment>
<dbReference type="Ensembl" id="ENSANIT00000018514.1">
    <property type="protein sequence ID" value="ENSANIP00000017905.1"/>
    <property type="gene ID" value="ENSANIG00000012161.1"/>
</dbReference>
<keyword evidence="9" id="KW-1185">Reference proteome</keyword>
<keyword evidence="5 7" id="KW-0472">Membrane</keyword>
<evidence type="ECO:0000256" key="6">
    <source>
        <dbReference type="SAM" id="MobiDB-lite"/>
    </source>
</evidence>
<protein>
    <submittedName>
        <fullName evidence="8">Solute carrier family 39 member 5</fullName>
    </submittedName>
</protein>
<dbReference type="Pfam" id="PF02535">
    <property type="entry name" value="Zip"/>
    <property type="match status" value="1"/>
</dbReference>
<feature type="compositionally biased region" description="Pro residues" evidence="6">
    <location>
        <begin position="146"/>
        <end position="156"/>
    </location>
</feature>
<dbReference type="Proteomes" id="UP000694541">
    <property type="component" value="Unplaced"/>
</dbReference>
<feature type="transmembrane region" description="Helical" evidence="7">
    <location>
        <begin position="300"/>
        <end position="321"/>
    </location>
</feature>
<evidence type="ECO:0000256" key="1">
    <source>
        <dbReference type="ARBA" id="ARBA00004141"/>
    </source>
</evidence>
<feature type="region of interest" description="Disordered" evidence="6">
    <location>
        <begin position="1"/>
        <end position="23"/>
    </location>
</feature>
<evidence type="ECO:0000256" key="2">
    <source>
        <dbReference type="ARBA" id="ARBA00006939"/>
    </source>
</evidence>
<reference evidence="8" key="2">
    <citation type="submission" date="2025-09" db="UniProtKB">
        <authorList>
            <consortium name="Ensembl"/>
        </authorList>
    </citation>
    <scope>IDENTIFICATION</scope>
</reference>
<feature type="transmembrane region" description="Helical" evidence="7">
    <location>
        <begin position="224"/>
        <end position="247"/>
    </location>
</feature>
<dbReference type="GO" id="GO:0140410">
    <property type="term" value="F:monoatomic cation:bicarbonate symporter activity"/>
    <property type="evidence" value="ECO:0007669"/>
    <property type="project" value="TreeGrafter"/>
</dbReference>
<comment type="similarity">
    <text evidence="2">Belongs to the ZIP transporter (TC 2.A.5) family.</text>
</comment>
<evidence type="ECO:0000256" key="4">
    <source>
        <dbReference type="ARBA" id="ARBA00022989"/>
    </source>
</evidence>
<evidence type="ECO:0000313" key="8">
    <source>
        <dbReference type="Ensembl" id="ENSANIP00000017905.1"/>
    </source>
</evidence>
<dbReference type="GO" id="GO:0071578">
    <property type="term" value="P:zinc ion import across plasma membrane"/>
    <property type="evidence" value="ECO:0007669"/>
    <property type="project" value="TreeGrafter"/>
</dbReference>
<evidence type="ECO:0000256" key="5">
    <source>
        <dbReference type="ARBA" id="ARBA00023136"/>
    </source>
</evidence>
<dbReference type="PANTHER" id="PTHR12191">
    <property type="entry name" value="SOLUTE CARRIER FAMILY 39"/>
    <property type="match status" value="1"/>
</dbReference>
<feature type="region of interest" description="Disordered" evidence="6">
    <location>
        <begin position="335"/>
        <end position="357"/>
    </location>
</feature>
<dbReference type="PANTHER" id="PTHR12191:SF17">
    <property type="entry name" value="ZINC TRANSPORTER ZIP5"/>
    <property type="match status" value="1"/>
</dbReference>
<proteinExistence type="inferred from homology"/>
<feature type="region of interest" description="Disordered" evidence="6">
    <location>
        <begin position="72"/>
        <end position="156"/>
    </location>
</feature>
<dbReference type="GO" id="GO:0005385">
    <property type="term" value="F:zinc ion transmembrane transporter activity"/>
    <property type="evidence" value="ECO:0007669"/>
    <property type="project" value="TreeGrafter"/>
</dbReference>
<feature type="transmembrane region" description="Helical" evidence="7">
    <location>
        <begin position="259"/>
        <end position="280"/>
    </location>
</feature>
<evidence type="ECO:0000256" key="3">
    <source>
        <dbReference type="ARBA" id="ARBA00022692"/>
    </source>
</evidence>
<reference evidence="8" key="1">
    <citation type="submission" date="2025-08" db="UniProtKB">
        <authorList>
            <consortium name="Ensembl"/>
        </authorList>
    </citation>
    <scope>IDENTIFICATION</scope>
</reference>
<keyword evidence="4 7" id="KW-1133">Transmembrane helix</keyword>
<name>A0A8B9RYB9_9AVES</name>
<dbReference type="InterPro" id="IPR050799">
    <property type="entry name" value="ZIP_Transporter"/>
</dbReference>